<dbReference type="GO" id="GO:0005997">
    <property type="term" value="P:xylulose metabolic process"/>
    <property type="evidence" value="ECO:0007669"/>
    <property type="project" value="UniProtKB-UniRule"/>
</dbReference>
<dbReference type="PANTHER" id="PTHR10196">
    <property type="entry name" value="SUGAR KINASE"/>
    <property type="match status" value="1"/>
</dbReference>
<organism evidence="9">
    <name type="scientific">Phallusia mammillata</name>
    <dbReference type="NCBI Taxonomy" id="59560"/>
    <lineage>
        <taxon>Eukaryota</taxon>
        <taxon>Metazoa</taxon>
        <taxon>Chordata</taxon>
        <taxon>Tunicata</taxon>
        <taxon>Ascidiacea</taxon>
        <taxon>Phlebobranchia</taxon>
        <taxon>Ascidiidae</taxon>
        <taxon>Phallusia</taxon>
    </lineage>
</organism>
<gene>
    <name evidence="9" type="primary">Xylb</name>
</gene>
<dbReference type="PIRSF" id="PIRSF000538">
    <property type="entry name" value="GlpK"/>
    <property type="match status" value="1"/>
</dbReference>
<dbReference type="GO" id="GO:0004856">
    <property type="term" value="F:D-xylulokinase activity"/>
    <property type="evidence" value="ECO:0007669"/>
    <property type="project" value="UniProtKB-UniRule"/>
</dbReference>
<dbReference type="EMBL" id="LR791951">
    <property type="protein sequence ID" value="CAB3267813.1"/>
    <property type="molecule type" value="mRNA"/>
</dbReference>
<keyword evidence="5 6" id="KW-0418">Kinase</keyword>
<dbReference type="AlphaFoldDB" id="A0A6F9DXR7"/>
<reference evidence="9" key="1">
    <citation type="submission" date="2020-04" db="EMBL/GenBank/DDBJ databases">
        <authorList>
            <person name="Neveu A P."/>
        </authorList>
    </citation>
    <scope>NUCLEOTIDE SEQUENCE</scope>
    <source>
        <tissue evidence="9">Whole embryo</tissue>
    </source>
</reference>
<comment type="similarity">
    <text evidence="2 6">Belongs to the FGGY kinase family.</text>
</comment>
<evidence type="ECO:0000313" key="9">
    <source>
        <dbReference type="EMBL" id="CAB3267813.1"/>
    </source>
</evidence>
<sequence>MATYLGFDFSTQQVKILATNESLEPIKEVNVHFDSELPQYKTKGGVHIQDDNLTVTAPTEMWVEALDLALKKLKDDGFDFQSVAAISGTGQQHGSVYWLNGASETLCNLNPNNNMHEQLGNCFSVKNSPIWMDSSTKEECSYLEQKVGGGQNLSSITGSRAYERFTGNQIRKIFTKQRDLYDKTERISLVSSFAASLLLGKYANIDYSDGSGMNLLDIKKKLWSFQCTAAVADGLHKKLGEPVSSSTVLGGISDYFVKRYGFNPSCKVIAFTGDNPASLAGCRLQRGDIVVSLGTSDTLMLWLDEPKPALEGHIFVNPVDDNAYMALLCFKNGSLTRERFRDKYAQGSWEKFSEALKATSPRNNGNIGIYFDVQEITPDAVGHFRFNAKDEKVEAFSDVEEIRSLVEGQFLAKRYHAERLGYKLASNSRVLATGGASKNPEILQVLSDVFQAPVYILDTSNSACLGCAYRAKHGLKGGQSLQFSKIFDQAPNYKLAASPIDVTYDVERYGRLQASICK</sequence>
<feature type="domain" description="Carbohydrate kinase FGGY C-terminal" evidence="8">
    <location>
        <begin position="290"/>
        <end position="471"/>
    </location>
</feature>
<dbReference type="SUPFAM" id="SSF53067">
    <property type="entry name" value="Actin-like ATPase domain"/>
    <property type="match status" value="2"/>
</dbReference>
<evidence type="ECO:0000256" key="1">
    <source>
        <dbReference type="ARBA" id="ARBA00003260"/>
    </source>
</evidence>
<protein>
    <recommendedName>
        <fullName evidence="3 6">Xylulose kinase</fullName>
        <ecNumber evidence="6">2.7.1.17</ecNumber>
    </recommendedName>
</protein>
<evidence type="ECO:0000256" key="6">
    <source>
        <dbReference type="RuleBase" id="RU367058"/>
    </source>
</evidence>
<evidence type="ECO:0000259" key="7">
    <source>
        <dbReference type="Pfam" id="PF00370"/>
    </source>
</evidence>
<dbReference type="Gene3D" id="3.30.420.40">
    <property type="match status" value="2"/>
</dbReference>
<dbReference type="Pfam" id="PF00370">
    <property type="entry name" value="FGGY_N"/>
    <property type="match status" value="1"/>
</dbReference>
<dbReference type="CDD" id="cd07776">
    <property type="entry name" value="ASKHA_NBD_FGGY_SpXK-like"/>
    <property type="match status" value="1"/>
</dbReference>
<proteinExistence type="evidence at transcript level"/>
<dbReference type="GO" id="GO:0042732">
    <property type="term" value="P:D-xylose metabolic process"/>
    <property type="evidence" value="ECO:0007669"/>
    <property type="project" value="UniProtKB-UniRule"/>
</dbReference>
<dbReference type="InterPro" id="IPR018485">
    <property type="entry name" value="FGGY_C"/>
</dbReference>
<dbReference type="PANTHER" id="PTHR10196:SF57">
    <property type="entry name" value="XYLULOSE KINASE"/>
    <property type="match status" value="1"/>
</dbReference>
<evidence type="ECO:0000256" key="4">
    <source>
        <dbReference type="ARBA" id="ARBA00022679"/>
    </source>
</evidence>
<accession>A0A6F9DXR7</accession>
<dbReference type="InterPro" id="IPR000577">
    <property type="entry name" value="Carb_kinase_FGGY"/>
</dbReference>
<keyword evidence="6" id="KW-0547">Nucleotide-binding</keyword>
<keyword evidence="6" id="KW-0119">Carbohydrate metabolism</keyword>
<evidence type="ECO:0000259" key="8">
    <source>
        <dbReference type="Pfam" id="PF02782"/>
    </source>
</evidence>
<dbReference type="FunFam" id="3.30.420.40:FF:000118">
    <property type="entry name" value="Xylulose kinase 2"/>
    <property type="match status" value="1"/>
</dbReference>
<dbReference type="InterPro" id="IPR018484">
    <property type="entry name" value="FGGY_N"/>
</dbReference>
<feature type="domain" description="Carbohydrate kinase FGGY N-terminal" evidence="7">
    <location>
        <begin position="127"/>
        <end position="281"/>
    </location>
</feature>
<dbReference type="InterPro" id="IPR042024">
    <property type="entry name" value="D-XK_euk"/>
</dbReference>
<comment type="catalytic activity">
    <reaction evidence="6">
        <text>D-xylulose + ATP = D-xylulose 5-phosphate + ADP + H(+)</text>
        <dbReference type="Rhea" id="RHEA:10964"/>
        <dbReference type="ChEBI" id="CHEBI:15378"/>
        <dbReference type="ChEBI" id="CHEBI:17140"/>
        <dbReference type="ChEBI" id="CHEBI:30616"/>
        <dbReference type="ChEBI" id="CHEBI:57737"/>
        <dbReference type="ChEBI" id="CHEBI:456216"/>
        <dbReference type="EC" id="2.7.1.17"/>
    </reaction>
</comment>
<keyword evidence="6" id="KW-0859">Xylose metabolism</keyword>
<dbReference type="GO" id="GO:0005829">
    <property type="term" value="C:cytosol"/>
    <property type="evidence" value="ECO:0007669"/>
    <property type="project" value="TreeGrafter"/>
</dbReference>
<evidence type="ECO:0000256" key="2">
    <source>
        <dbReference type="ARBA" id="ARBA00009156"/>
    </source>
</evidence>
<evidence type="ECO:0000256" key="5">
    <source>
        <dbReference type="ARBA" id="ARBA00022777"/>
    </source>
</evidence>
<dbReference type="EC" id="2.7.1.17" evidence="6"/>
<keyword evidence="6" id="KW-0067">ATP-binding</keyword>
<dbReference type="Pfam" id="PF02782">
    <property type="entry name" value="FGGY_C"/>
    <property type="match status" value="1"/>
</dbReference>
<dbReference type="InterPro" id="IPR043129">
    <property type="entry name" value="ATPase_NBD"/>
</dbReference>
<dbReference type="GO" id="GO:0005524">
    <property type="term" value="F:ATP binding"/>
    <property type="evidence" value="ECO:0007669"/>
    <property type="project" value="UniProtKB-KW"/>
</dbReference>
<evidence type="ECO:0000256" key="3">
    <source>
        <dbReference type="ARBA" id="ARBA00019263"/>
    </source>
</evidence>
<keyword evidence="4 6" id="KW-0808">Transferase</keyword>
<name>A0A6F9DXR7_9ASCI</name>
<comment type="function">
    <text evidence="1 6">Phosphorylates D-xylulose to produce D-xylulose 5-phosphate, a molecule that may play an important role in the regulation of glucose metabolism and lipogenesis.</text>
</comment>